<protein>
    <submittedName>
        <fullName evidence="1">Uncharacterized protein</fullName>
    </submittedName>
</protein>
<comment type="caution">
    <text evidence="1">The sequence shown here is derived from an EMBL/GenBank/DDBJ whole genome shotgun (WGS) entry which is preliminary data.</text>
</comment>
<proteinExistence type="predicted"/>
<evidence type="ECO:0000313" key="2">
    <source>
        <dbReference type="Proteomes" id="UP001177260"/>
    </source>
</evidence>
<reference evidence="1 2" key="1">
    <citation type="journal article" date="2023" name="ACS Omega">
        <title>Identification of the Neoaspergillic Acid Biosynthesis Gene Cluster by Establishing an In Vitro CRISPR-Ribonucleoprotein Genetic System in Aspergillus melleus.</title>
        <authorList>
            <person name="Yuan B."/>
            <person name="Grau M.F."/>
            <person name="Murata R.M."/>
            <person name="Torok T."/>
            <person name="Venkateswaran K."/>
            <person name="Stajich J.E."/>
            <person name="Wang C.C.C."/>
        </authorList>
    </citation>
    <scope>NUCLEOTIDE SEQUENCE [LARGE SCALE GENOMIC DNA]</scope>
    <source>
        <strain evidence="1 2">IMV 1140</strain>
    </source>
</reference>
<name>A0ACC3AZZ1_9EURO</name>
<accession>A0ACC3AZZ1</accession>
<dbReference type="EMBL" id="JAOPJF010000038">
    <property type="protein sequence ID" value="KAK1143588.1"/>
    <property type="molecule type" value="Genomic_DNA"/>
</dbReference>
<gene>
    <name evidence="1" type="ORF">N8T08_006198</name>
</gene>
<evidence type="ECO:0000313" key="1">
    <source>
        <dbReference type="EMBL" id="KAK1143588.1"/>
    </source>
</evidence>
<sequence length="496" mass="54573">MTSLHKGQPEISITPRNLQSPSPRIGEPSEAEDVKPETPFLLKVAAVCFICCISVATHWSSGVTKAMKSTIKKELDISNTQFSLLEASEDFMATILIMASAVISDRIGGLSVIVIGKLVYTLGSILIAAAATIRSYDFMVTGRIVMAMGDITTQVAQYKMFSSWFAPSNGFAITLGFEGASGKLGGFIGKATANIIAQNCGFEWSFWINVFLNVFANVATFLFWFLERYCNRHYELPSDLANGESLPSSKKAFRFYKVFQLPWMFWSILAFSLFESTTTVVFSQNATELAEMRFNVSAVTAGWYSAVAQYGVFFCGTMLLLSMLLLNIVPTKSGTAASFVFYGLVKAFGTTVIVDSIRTVIWEESVFGAACGLDQTMNNAMNIIMRLVTGSLQDEDNGSYHRVNMIYLGAAAILMAVSVAILLAALLNQNLAPLQWSRKERLAFGSTRLAALREHHLVARYRWNRWASLCCFGALVLFVLGSWATYIWGAVTGNNF</sequence>
<keyword evidence="2" id="KW-1185">Reference proteome</keyword>
<organism evidence="1 2">
    <name type="scientific">Aspergillus melleus</name>
    <dbReference type="NCBI Taxonomy" id="138277"/>
    <lineage>
        <taxon>Eukaryota</taxon>
        <taxon>Fungi</taxon>
        <taxon>Dikarya</taxon>
        <taxon>Ascomycota</taxon>
        <taxon>Pezizomycotina</taxon>
        <taxon>Eurotiomycetes</taxon>
        <taxon>Eurotiomycetidae</taxon>
        <taxon>Eurotiales</taxon>
        <taxon>Aspergillaceae</taxon>
        <taxon>Aspergillus</taxon>
        <taxon>Aspergillus subgen. Circumdati</taxon>
    </lineage>
</organism>
<dbReference type="Proteomes" id="UP001177260">
    <property type="component" value="Unassembled WGS sequence"/>
</dbReference>